<dbReference type="EMBL" id="CM046389">
    <property type="protein sequence ID" value="KAI8569378.1"/>
    <property type="molecule type" value="Genomic_DNA"/>
</dbReference>
<comment type="caution">
    <text evidence="1">The sequence shown here is derived from an EMBL/GenBank/DDBJ whole genome shotgun (WGS) entry which is preliminary data.</text>
</comment>
<name>A0ACC0PXV3_RHOML</name>
<keyword evidence="2" id="KW-1185">Reference proteome</keyword>
<evidence type="ECO:0000313" key="2">
    <source>
        <dbReference type="Proteomes" id="UP001062846"/>
    </source>
</evidence>
<accession>A0ACC0PXV3</accession>
<gene>
    <name evidence="1" type="ORF">RHMOL_Rhmol02G0274100</name>
</gene>
<organism evidence="1 2">
    <name type="scientific">Rhododendron molle</name>
    <name type="common">Chinese azalea</name>
    <name type="synonym">Azalea mollis</name>
    <dbReference type="NCBI Taxonomy" id="49168"/>
    <lineage>
        <taxon>Eukaryota</taxon>
        <taxon>Viridiplantae</taxon>
        <taxon>Streptophyta</taxon>
        <taxon>Embryophyta</taxon>
        <taxon>Tracheophyta</taxon>
        <taxon>Spermatophyta</taxon>
        <taxon>Magnoliopsida</taxon>
        <taxon>eudicotyledons</taxon>
        <taxon>Gunneridae</taxon>
        <taxon>Pentapetalae</taxon>
        <taxon>asterids</taxon>
        <taxon>Ericales</taxon>
        <taxon>Ericaceae</taxon>
        <taxon>Ericoideae</taxon>
        <taxon>Rhodoreae</taxon>
        <taxon>Rhododendron</taxon>
    </lineage>
</organism>
<reference evidence="1" key="1">
    <citation type="submission" date="2022-02" db="EMBL/GenBank/DDBJ databases">
        <title>Plant Genome Project.</title>
        <authorList>
            <person name="Zhang R.-G."/>
        </authorList>
    </citation>
    <scope>NUCLEOTIDE SEQUENCE</scope>
    <source>
        <strain evidence="1">AT1</strain>
    </source>
</reference>
<dbReference type="Proteomes" id="UP001062846">
    <property type="component" value="Chromosome 2"/>
</dbReference>
<proteinExistence type="predicted"/>
<sequence length="1036" mass="112373">MGLSLSLQPSVSSVNHITVLWVCMCIMVLLHQSNSAAARLSGNETDELALVSIKARITHDPTNITSSWNNSHHFCRWNGVLCGRRNRRVTGLVMDSLNLAGAISPSIGNLSFLRTVSLSNNSFRGEIPRELAWLFKLQVLNLSNNLLEGQIPVNLSRCSNLRSLGLDGNKLNGNLPEELGSLSKLVQLVVGSNNLAGAIPPSFGNLSSLEVFSARENKLEGSIPCSLGSLRNLKEFSFYSNNLSGVIPSSFYNLSSLEVFAAPQNQLEGSLPQNLSLTLPNIKVLNILGNQLSGSIPLSISNSSKFELINLAQNQLSPGVPVNFGSLKNLWYLNLAKSGLGNGNDDDLDFIFTLTNCSKLRNFNIDSNNFGGVLPNSLANLSTQLQGLSVAGNRIYGNIPANIGNLVGLNALDFHMNQLTGSVPASIGRLHKIQEMGFGKNNLSGEIPSSIGNLSLLNKLWLEENDFQGNIPSSLGNCKDLLGLTLYGNNLSGSIPREVLGLSSFSVSLDLSRNNLSGPLPQEVGNLRNLGELNLSHNKLSGEIPRSLGSCISLQYLYLDNNLFTGSIPQSLESLKAIDELDLSHNNLSGKVPRYFENFKLLGNLNLSFNNLEGEIPLLGVFQNASAISVSGNNNLCGGIPALQLPACASGKERKNKMSLRPPLIVVITCGCLSIILASSVIILCRLGKMRQLPSVASSILGSQRNISYGMLLNATNGFSPENLIGSGSFGSVYKGILDPSNQKAIAVKVLHQDNKGALKSFMTECKALKNIRHRNLVKIISACACIDFRGNDFKALVYEYVDNGSLESWLHPVFRQTGVADEQPRSLNLLQRLGIAIDVASALDYLHNHCNMPIIHCDIKPSNVLLDSDMTAHLDDFGLARFLHLNSELSQSQTSSVGLRGTIGYTAPEYGMGRDPSTSGDVYSYGILLLELFTGKSPTDGMFRDGTNIHRYSKMALPEGVMEIVDHKLLENEEGGSKSSWTETERGKIHDCLILILKIGVACSEESPRERVTVVDAARELHLIKEMLVDRRTRE</sequence>
<evidence type="ECO:0000313" key="1">
    <source>
        <dbReference type="EMBL" id="KAI8569378.1"/>
    </source>
</evidence>
<protein>
    <submittedName>
        <fullName evidence="1">Uncharacterized protein</fullName>
    </submittedName>
</protein>